<evidence type="ECO:0000313" key="2">
    <source>
        <dbReference type="EMBL" id="GBP77337.1"/>
    </source>
</evidence>
<accession>A0A4C1YSD1</accession>
<proteinExistence type="predicted"/>
<sequence>MGKFIGIESKWDRHRDRKLNRDPDLTFRLSPDQGRGAVSGCRWTQRHHSQETGRKRMQRPHQNLNCKRDDSCFIRYASNVCSQLRPRIYIIEPNFYINSKSKFTHRNLNYPQTIPGQKLTSIDEEEEKSILRPCRCSRGHQLYDRVVYKKVKNNVCQATQVETQDTIQPNREWAPVARWSSASPSDGRCRLVTDASQLRGIDKRRRRCGRGALNLRSTSFVGDSERQSFVRCSVVTLSQLKNKLF</sequence>
<reference evidence="2 3" key="1">
    <citation type="journal article" date="2019" name="Commun. Biol.">
        <title>The bagworm genome reveals a unique fibroin gene that provides high tensile strength.</title>
        <authorList>
            <person name="Kono N."/>
            <person name="Nakamura H."/>
            <person name="Ohtoshi R."/>
            <person name="Tomita M."/>
            <person name="Numata K."/>
            <person name="Arakawa K."/>
        </authorList>
    </citation>
    <scope>NUCLEOTIDE SEQUENCE [LARGE SCALE GENOMIC DNA]</scope>
</reference>
<evidence type="ECO:0000256" key="1">
    <source>
        <dbReference type="SAM" id="MobiDB-lite"/>
    </source>
</evidence>
<name>A0A4C1YSD1_EUMVA</name>
<protein>
    <submittedName>
        <fullName evidence="2">Uncharacterized protein</fullName>
    </submittedName>
</protein>
<feature type="region of interest" description="Disordered" evidence="1">
    <location>
        <begin position="33"/>
        <end position="61"/>
    </location>
</feature>
<gene>
    <name evidence="2" type="ORF">EVAR_54709_1</name>
</gene>
<keyword evidence="3" id="KW-1185">Reference proteome</keyword>
<dbReference type="EMBL" id="BGZK01001327">
    <property type="protein sequence ID" value="GBP77337.1"/>
    <property type="molecule type" value="Genomic_DNA"/>
</dbReference>
<comment type="caution">
    <text evidence="2">The sequence shown here is derived from an EMBL/GenBank/DDBJ whole genome shotgun (WGS) entry which is preliminary data.</text>
</comment>
<dbReference type="Proteomes" id="UP000299102">
    <property type="component" value="Unassembled WGS sequence"/>
</dbReference>
<organism evidence="2 3">
    <name type="scientific">Eumeta variegata</name>
    <name type="common">Bagworm moth</name>
    <name type="synonym">Eumeta japonica</name>
    <dbReference type="NCBI Taxonomy" id="151549"/>
    <lineage>
        <taxon>Eukaryota</taxon>
        <taxon>Metazoa</taxon>
        <taxon>Ecdysozoa</taxon>
        <taxon>Arthropoda</taxon>
        <taxon>Hexapoda</taxon>
        <taxon>Insecta</taxon>
        <taxon>Pterygota</taxon>
        <taxon>Neoptera</taxon>
        <taxon>Endopterygota</taxon>
        <taxon>Lepidoptera</taxon>
        <taxon>Glossata</taxon>
        <taxon>Ditrysia</taxon>
        <taxon>Tineoidea</taxon>
        <taxon>Psychidae</taxon>
        <taxon>Oiketicinae</taxon>
        <taxon>Eumeta</taxon>
    </lineage>
</organism>
<evidence type="ECO:0000313" key="3">
    <source>
        <dbReference type="Proteomes" id="UP000299102"/>
    </source>
</evidence>
<dbReference type="AlphaFoldDB" id="A0A4C1YSD1"/>